<proteinExistence type="predicted"/>
<gene>
    <name evidence="2" type="ORF">BLNAU_25277</name>
</gene>
<name>A0ABQ9WKF4_9EUKA</name>
<comment type="caution">
    <text evidence="2">The sequence shown here is derived from an EMBL/GenBank/DDBJ whole genome shotgun (WGS) entry which is preliminary data.</text>
</comment>
<organism evidence="2 3">
    <name type="scientific">Blattamonas nauphoetae</name>
    <dbReference type="NCBI Taxonomy" id="2049346"/>
    <lineage>
        <taxon>Eukaryota</taxon>
        <taxon>Metamonada</taxon>
        <taxon>Preaxostyla</taxon>
        <taxon>Oxymonadida</taxon>
        <taxon>Blattamonas</taxon>
    </lineage>
</organism>
<accession>A0ABQ9WKF4</accession>
<protein>
    <submittedName>
        <fullName evidence="2">Uncharacterized protein</fullName>
    </submittedName>
</protein>
<keyword evidence="3" id="KW-1185">Reference proteome</keyword>
<evidence type="ECO:0000256" key="1">
    <source>
        <dbReference type="SAM" id="MobiDB-lite"/>
    </source>
</evidence>
<evidence type="ECO:0000313" key="3">
    <source>
        <dbReference type="Proteomes" id="UP001281761"/>
    </source>
</evidence>
<feature type="region of interest" description="Disordered" evidence="1">
    <location>
        <begin position="185"/>
        <end position="219"/>
    </location>
</feature>
<evidence type="ECO:0000313" key="2">
    <source>
        <dbReference type="EMBL" id="KAK2939813.1"/>
    </source>
</evidence>
<reference evidence="2 3" key="1">
    <citation type="journal article" date="2022" name="bioRxiv">
        <title>Genomics of Preaxostyla Flagellates Illuminates Evolutionary Transitions and the Path Towards Mitochondrial Loss.</title>
        <authorList>
            <person name="Novak L.V.F."/>
            <person name="Treitli S.C."/>
            <person name="Pyrih J."/>
            <person name="Halakuc P."/>
            <person name="Pipaliya S.V."/>
            <person name="Vacek V."/>
            <person name="Brzon O."/>
            <person name="Soukal P."/>
            <person name="Eme L."/>
            <person name="Dacks J.B."/>
            <person name="Karnkowska A."/>
            <person name="Elias M."/>
            <person name="Hampl V."/>
        </authorList>
    </citation>
    <scope>NUCLEOTIDE SEQUENCE [LARGE SCALE GENOMIC DNA]</scope>
    <source>
        <strain evidence="2">NAU3</strain>
        <tissue evidence="2">Gut</tissue>
    </source>
</reference>
<feature type="compositionally biased region" description="Basic and acidic residues" evidence="1">
    <location>
        <begin position="199"/>
        <end position="217"/>
    </location>
</feature>
<dbReference type="Proteomes" id="UP001281761">
    <property type="component" value="Unassembled WGS sequence"/>
</dbReference>
<dbReference type="EMBL" id="JARBJD010000848">
    <property type="protein sequence ID" value="KAK2939813.1"/>
    <property type="molecule type" value="Genomic_DNA"/>
</dbReference>
<sequence length="517" mass="57426">MKTPVSSAVKQAMISITLTNELNTARRPDLHNSLSMVTFSSAVIEVRSKVEMDEMGNAEIQTPALNADDASMSSLSLVIPAQSTPNVSFSPAKPATLQPTPTFSMFRTSQVQPKPRTDRHASSPSLITLRQPPKITRKLPQNQSVRVSPWRHRKRTVLKISPKYTSACQVQKAIKCLSPLGTSPKPVDLILPHQQPPPGKEDARKGESGTDPSKEIWHLPSCRPDALQSSCRMAPHRSIDYISLANPKEETEQKRQKQVLLDRIVKGMRVKTKLEQTRECTDFQSKESSHAMKMEQPIEHDDSACRSKDTGCSLASSLSIHSDDYQTGDHLPNNDAVVPPDDPSIAQKETRMKVVCHCDPHTTDSRYTSCEHHVASGPCAETEESHHLQQLALLRTRNAARPRTHSNHRASAVGCNDRTEFTFNMNATYRPGNDPTDSNVTISKSLHFDSISHTAQNAFLPQMMHIQSRFSADSLLVASQPDQPTACTAMTEPSCADLEAGTFIHQRVREDQNRRNM</sequence>